<dbReference type="UniPathway" id="UPA00053">
    <property type="reaction ID" value="UER00090"/>
</dbReference>
<dbReference type="EMBL" id="JABANP010000618">
    <property type="protein sequence ID" value="KAF4680355.1"/>
    <property type="molecule type" value="Genomic_DNA"/>
</dbReference>
<dbReference type="GO" id="GO:0010181">
    <property type="term" value="F:FMN binding"/>
    <property type="evidence" value="ECO:0007669"/>
    <property type="project" value="TreeGrafter"/>
</dbReference>
<evidence type="ECO:0000259" key="16">
    <source>
        <dbReference type="PROSITE" id="PS50822"/>
    </source>
</evidence>
<dbReference type="NCBIfam" id="TIGR00033">
    <property type="entry name" value="aroC"/>
    <property type="match status" value="1"/>
</dbReference>
<dbReference type="SMART" id="SM00949">
    <property type="entry name" value="PAZ"/>
    <property type="match status" value="1"/>
</dbReference>
<gene>
    <name evidence="17" type="primary">PIWIL2_2</name>
    <name evidence="17" type="ORF">FOZ60_013670</name>
</gene>
<evidence type="ECO:0000256" key="10">
    <source>
        <dbReference type="ARBA" id="ARBA00023187"/>
    </source>
</evidence>
<dbReference type="SUPFAM" id="SSF53098">
    <property type="entry name" value="Ribonuclease H-like"/>
    <property type="match status" value="1"/>
</dbReference>
<dbReference type="InterPro" id="IPR005037">
    <property type="entry name" value="PRP38"/>
</dbReference>
<evidence type="ECO:0000256" key="4">
    <source>
        <dbReference type="ARBA" id="ARBA00008014"/>
    </source>
</evidence>
<keyword evidence="12" id="KW-0539">Nucleus</keyword>
<dbReference type="PROSITE" id="PS00789">
    <property type="entry name" value="CHORISMATE_SYNTHASE_3"/>
    <property type="match status" value="1"/>
</dbReference>
<dbReference type="PROSITE" id="PS00788">
    <property type="entry name" value="CHORISMATE_SYNTHASE_2"/>
    <property type="match status" value="1"/>
</dbReference>
<dbReference type="InterPro" id="IPR036085">
    <property type="entry name" value="PAZ_dom_sf"/>
</dbReference>
<dbReference type="PROSITE" id="PS00787">
    <property type="entry name" value="CHORISMATE_SYNTHASE_1"/>
    <property type="match status" value="1"/>
</dbReference>
<evidence type="ECO:0000313" key="18">
    <source>
        <dbReference type="Proteomes" id="UP000541610"/>
    </source>
</evidence>
<dbReference type="GO" id="GO:0009073">
    <property type="term" value="P:aromatic amino acid family biosynthetic process"/>
    <property type="evidence" value="ECO:0007669"/>
    <property type="project" value="UniProtKB-KW"/>
</dbReference>
<comment type="cofactor">
    <cofactor evidence="13">
        <name>FMNH2</name>
        <dbReference type="ChEBI" id="CHEBI:57618"/>
    </cofactor>
    <text evidence="13">Reduced FMN (FMNH(2)).</text>
</comment>
<feature type="region of interest" description="Disordered" evidence="14">
    <location>
        <begin position="645"/>
        <end position="717"/>
    </location>
</feature>
<dbReference type="GO" id="GO:0005681">
    <property type="term" value="C:spliceosomal complex"/>
    <property type="evidence" value="ECO:0007669"/>
    <property type="project" value="UniProtKB-KW"/>
</dbReference>
<dbReference type="GO" id="GO:0008652">
    <property type="term" value="P:amino acid biosynthetic process"/>
    <property type="evidence" value="ECO:0007669"/>
    <property type="project" value="UniProtKB-KW"/>
</dbReference>
<dbReference type="HAMAP" id="MF_00300">
    <property type="entry name" value="Chorismate_synth"/>
    <property type="match status" value="1"/>
</dbReference>
<dbReference type="InterPro" id="IPR035904">
    <property type="entry name" value="Chorismate_synth_AroC_sf"/>
</dbReference>
<dbReference type="Gene3D" id="2.170.260.10">
    <property type="entry name" value="paz domain"/>
    <property type="match status" value="1"/>
</dbReference>
<dbReference type="InterPro" id="IPR012337">
    <property type="entry name" value="RNaseH-like_sf"/>
</dbReference>
<dbReference type="GO" id="GO:0006397">
    <property type="term" value="P:mRNA processing"/>
    <property type="evidence" value="ECO:0007669"/>
    <property type="project" value="UniProtKB-KW"/>
</dbReference>
<protein>
    <recommendedName>
        <fullName evidence="5 13">Chorismate synthase</fullName>
        <ecNumber evidence="5 13">4.2.3.5</ecNumber>
    </recommendedName>
</protein>
<keyword evidence="8" id="KW-0747">Spliceosome</keyword>
<dbReference type="Gene3D" id="3.30.420.10">
    <property type="entry name" value="Ribonuclease H-like superfamily/Ribonuclease H"/>
    <property type="match status" value="1"/>
</dbReference>
<evidence type="ECO:0000256" key="1">
    <source>
        <dbReference type="ARBA" id="ARBA00004123"/>
    </source>
</evidence>
<dbReference type="SUPFAM" id="SSF101690">
    <property type="entry name" value="PAZ domain"/>
    <property type="match status" value="1"/>
</dbReference>
<evidence type="ECO:0000256" key="2">
    <source>
        <dbReference type="ARBA" id="ARBA00005044"/>
    </source>
</evidence>
<keyword evidence="7" id="KW-0507">mRNA processing</keyword>
<dbReference type="SMART" id="SM00950">
    <property type="entry name" value="Piwi"/>
    <property type="match status" value="1"/>
</dbReference>
<feature type="domain" description="PAZ" evidence="15">
    <location>
        <begin position="1050"/>
        <end position="1148"/>
    </location>
</feature>
<dbReference type="EC" id="4.2.3.5" evidence="5 13"/>
<dbReference type="SUPFAM" id="SSF103263">
    <property type="entry name" value="Chorismate synthase, AroC"/>
    <property type="match status" value="1"/>
</dbReference>
<comment type="similarity">
    <text evidence="3">Belongs to the PRP38 family.</text>
</comment>
<keyword evidence="9 13" id="KW-0057">Aromatic amino acid biosynthesis</keyword>
<feature type="compositionally biased region" description="Basic and acidic residues" evidence="14">
    <location>
        <begin position="676"/>
        <end position="691"/>
    </location>
</feature>
<evidence type="ECO:0000256" key="5">
    <source>
        <dbReference type="ARBA" id="ARBA00013036"/>
    </source>
</evidence>
<evidence type="ECO:0000256" key="12">
    <source>
        <dbReference type="ARBA" id="ARBA00023242"/>
    </source>
</evidence>
<dbReference type="InterPro" id="IPR036397">
    <property type="entry name" value="RNaseH_sf"/>
</dbReference>
<dbReference type="InterPro" id="IPR020541">
    <property type="entry name" value="Chorismate_synthase_CS"/>
</dbReference>
<dbReference type="GO" id="GO:0004107">
    <property type="term" value="F:chorismate synthase activity"/>
    <property type="evidence" value="ECO:0007669"/>
    <property type="project" value="UniProtKB-EC"/>
</dbReference>
<evidence type="ECO:0000256" key="7">
    <source>
        <dbReference type="ARBA" id="ARBA00022664"/>
    </source>
</evidence>
<comment type="similarity">
    <text evidence="4 13">Belongs to the chorismate synthase family.</text>
</comment>
<dbReference type="CDD" id="cd07304">
    <property type="entry name" value="Chorismate_synthase"/>
    <property type="match status" value="1"/>
</dbReference>
<dbReference type="GO" id="GO:0003723">
    <property type="term" value="F:RNA binding"/>
    <property type="evidence" value="ECO:0007669"/>
    <property type="project" value="InterPro"/>
</dbReference>
<evidence type="ECO:0000259" key="15">
    <source>
        <dbReference type="PROSITE" id="PS50821"/>
    </source>
</evidence>
<dbReference type="Gene3D" id="3.60.150.10">
    <property type="entry name" value="Chorismate synthase AroC"/>
    <property type="match status" value="2"/>
</dbReference>
<evidence type="ECO:0000256" key="11">
    <source>
        <dbReference type="ARBA" id="ARBA00023239"/>
    </source>
</evidence>
<evidence type="ECO:0000256" key="3">
    <source>
        <dbReference type="ARBA" id="ARBA00006164"/>
    </source>
</evidence>
<sequence length="1707" mass="188571">MSTFGHTFRISTWGESHGLTVGCVVDGVPPGLELTEDDVQPQLDRRRPGQSTLTTARSEADQVTIMSGTENGVTLGTPVAMMVKNKDQRKFDYANTTLIPRPGHADYTYQVKYGIKASSGGGRASARETIGRVAAGAVAEKYLSREFGCKVVAWVDSIMEIRLPEDVRDGFKSKPPTREEVDEFGIIRQAKLGDDDEKIYLIDHLGAIYDGTTGHPIPKGVLVDDLTVTNTHYIRCPHGPTAAQMVARLLQVKAANDSCGGTISCCITDCPVGLGEPCMDKFEAELAKGIMSPAGYKGRVFVVTAGYRSTPGWTFEIGSGFDGARTLRGSRNNDPFESGVDVDGLLHTATNNHGGTLGGITSGMPIYFRVCIKAASSIGMEQVTADFDGHTQTLAVKGRHDPCVLPRAPPLVESMAAIVTMDMLLRQRSRGRPIHTLRVAPFQWLLLIMANITDKGVAGAHGGNPQFLISQIVRDRVYSLRYWKEECFGLNAETILDKAAELKYVGTVYGPLQRPSPFLCLLVKLLQIGPEKEIIKSFIDLSAGDDAGELRYLRALACTYLRYIGRPEEIYNWLEPVLWDYRQIVVRKLDGSFEISNLDTWINTLLTEDEIITLGLPKLPQRHILEEREALKPFDWPPEVVEGLKEEPAEEPIEVDGDDKTHAEGQAEDGGAGGSRKGDDRSRSKSTDGERTHRRHRHHHHRHGDKKKKGADAEEQQEIDEANALRAKLGLKPLRTGSSCSYHSMSSSSSSHHHHQQQHSSGGMQSDDGLFPAPPPPGTYGRKVRLVANFFGLTSEVIATQGIQAYDIITVPSLSGLDRTSMRRIQDYLLHQVDGQLKPYVIESNVLYSPVKITTPLVAVDHEAASRISPAGSEKSLMQPVTMTISLRAAKTAFKDRENGERAVYRMISKMMTTGTGLQPLGSGKSGAVMYFDTRRVGGNRRRGGSDGPESNADQQQAGDEDNGRMPVPCKVVSGFSCSVCNVPGYGHQLRIDVLYRAVHRKDVLSTITGILEHEAMLQAVTRHTAEGRLAGMGLDSDGGSLASSGAEAATIDSAAEWNRRCENAIILALHNRRMYRVKCVRFDMSPTSTFPYKDKKTGRVSHISFVDFMRRWYNLVVMNTEQPMLECYGERKSEQVFMIPEFCALTGLTEEMRKDRLLMQEVLQLSRCTVDERMNACVDIVRRLRGEGEGAVDEGKRSVAGVDRVAQVLSDWKCTVSDKPIEIPGRMMDPVEVSFGMKRYTVEDGNFQRWTRNGAQCPVNLVNWILIFPESDIGLVDMWLRSMKELAAQGFATHIAEPERLVCTNQLTELRPLLLEKVKVDTQLVMLFTPVKDCKRVYQLFKQVCTVERPCITQVVRSETMRKKTSIVAIVTRIIMQISAKFLGPLWHIDLHTSLTPMMNEPCMLVGIDTAVAKETRRAVLGFVCSLDSASSQYFSILIRIRRYSDQSHTTPPMTAVSGSTPSTSFSKERRAANVARAIKECMKEALLYFGDSNDGILPTRVVVYRASVPMNDMREVGALEVKAVQDAFSETSAAEWDDDATIARPTLYCPRLTYILCTQNVQTRFFLPMDAQSSPQTTSSQASGGSTSSGHFRGLRNPVSGTVVDTSVTGIGAVTGGTYNFYLINQHVSRGSASPTHYTVAYDDTGYPVEAIQTLTYKLAFLYYNFPGGIRLPAPAQYAKKLAHLMGTAVFQAPHPRLKETLFYL</sequence>
<dbReference type="Proteomes" id="UP000541610">
    <property type="component" value="Unassembled WGS sequence"/>
</dbReference>
<dbReference type="GO" id="GO:0005829">
    <property type="term" value="C:cytosol"/>
    <property type="evidence" value="ECO:0007669"/>
    <property type="project" value="TreeGrafter"/>
</dbReference>
<organism evidence="17 18">
    <name type="scientific">Perkinsus olseni</name>
    <name type="common">Perkinsus atlanticus</name>
    <dbReference type="NCBI Taxonomy" id="32597"/>
    <lineage>
        <taxon>Eukaryota</taxon>
        <taxon>Sar</taxon>
        <taxon>Alveolata</taxon>
        <taxon>Perkinsozoa</taxon>
        <taxon>Perkinsea</taxon>
        <taxon>Perkinsida</taxon>
        <taxon>Perkinsidae</taxon>
        <taxon>Perkinsus</taxon>
    </lineage>
</organism>
<feature type="compositionally biased region" description="Low complexity" evidence="14">
    <location>
        <begin position="738"/>
        <end position="750"/>
    </location>
</feature>
<name>A0A7J6N962_PEROL</name>
<comment type="catalytic activity">
    <reaction evidence="13">
        <text>5-O-(1-carboxyvinyl)-3-phosphoshikimate = chorismate + phosphate</text>
        <dbReference type="Rhea" id="RHEA:21020"/>
        <dbReference type="ChEBI" id="CHEBI:29748"/>
        <dbReference type="ChEBI" id="CHEBI:43474"/>
        <dbReference type="ChEBI" id="CHEBI:57701"/>
        <dbReference type="EC" id="4.2.3.5"/>
    </reaction>
</comment>
<evidence type="ECO:0000256" key="8">
    <source>
        <dbReference type="ARBA" id="ARBA00022728"/>
    </source>
</evidence>
<dbReference type="PANTHER" id="PTHR21085">
    <property type="entry name" value="CHORISMATE SYNTHASE"/>
    <property type="match status" value="1"/>
</dbReference>
<dbReference type="Gene3D" id="3.40.50.2300">
    <property type="match status" value="1"/>
</dbReference>
<comment type="subcellular location">
    <subcellularLocation>
        <location evidence="1">Nucleus</location>
    </subcellularLocation>
</comment>
<dbReference type="Pfam" id="PF03371">
    <property type="entry name" value="PRP38"/>
    <property type="match status" value="1"/>
</dbReference>
<feature type="region of interest" description="Disordered" evidence="14">
    <location>
        <begin position="738"/>
        <end position="777"/>
    </location>
</feature>
<feature type="compositionally biased region" description="Low complexity" evidence="14">
    <location>
        <begin position="1574"/>
        <end position="1592"/>
    </location>
</feature>
<accession>A0A7J6N962</accession>
<dbReference type="OrthoDB" id="1721239at2759"/>
<dbReference type="GO" id="GO:0008380">
    <property type="term" value="P:RNA splicing"/>
    <property type="evidence" value="ECO:0007669"/>
    <property type="project" value="UniProtKB-KW"/>
</dbReference>
<dbReference type="Pfam" id="PF02170">
    <property type="entry name" value="PAZ"/>
    <property type="match status" value="1"/>
</dbReference>
<dbReference type="InterPro" id="IPR000453">
    <property type="entry name" value="Chorismate_synth"/>
</dbReference>
<keyword evidence="10" id="KW-0508">mRNA splicing</keyword>
<evidence type="ECO:0000256" key="6">
    <source>
        <dbReference type="ARBA" id="ARBA00022605"/>
    </source>
</evidence>
<evidence type="ECO:0000313" key="17">
    <source>
        <dbReference type="EMBL" id="KAF4680355.1"/>
    </source>
</evidence>
<feature type="compositionally biased region" description="Basic residues" evidence="14">
    <location>
        <begin position="692"/>
        <end position="709"/>
    </location>
</feature>
<dbReference type="InterPro" id="IPR003100">
    <property type="entry name" value="PAZ_dom"/>
</dbReference>
<feature type="domain" description="Piwi" evidence="16">
    <location>
        <begin position="1325"/>
        <end position="1693"/>
    </location>
</feature>
<dbReference type="PROSITE" id="PS50822">
    <property type="entry name" value="PIWI"/>
    <property type="match status" value="1"/>
</dbReference>
<dbReference type="PROSITE" id="PS50821">
    <property type="entry name" value="PAZ"/>
    <property type="match status" value="1"/>
</dbReference>
<dbReference type="GO" id="GO:0009423">
    <property type="term" value="P:chorismate biosynthetic process"/>
    <property type="evidence" value="ECO:0007669"/>
    <property type="project" value="UniProtKB-UniPathway"/>
</dbReference>
<comment type="caution">
    <text evidence="17">The sequence shown here is derived from an EMBL/GenBank/DDBJ whole genome shotgun (WGS) entry which is preliminary data.</text>
</comment>
<comment type="pathway">
    <text evidence="2 13">Metabolic intermediate biosynthesis; chorismate biosynthesis; chorismate from D-erythrose 4-phosphate and phosphoenolpyruvate: step 7/7.</text>
</comment>
<feature type="region of interest" description="Disordered" evidence="14">
    <location>
        <begin position="937"/>
        <end position="966"/>
    </location>
</feature>
<dbReference type="Pfam" id="PF02171">
    <property type="entry name" value="Piwi"/>
    <property type="match status" value="1"/>
</dbReference>
<reference evidence="17 18" key="1">
    <citation type="submission" date="2020-04" db="EMBL/GenBank/DDBJ databases">
        <title>Perkinsus olseni comparative genomics.</title>
        <authorList>
            <person name="Bogema D.R."/>
        </authorList>
    </citation>
    <scope>NUCLEOTIDE SEQUENCE [LARGE SCALE GENOMIC DNA]</scope>
    <source>
        <strain evidence="17">00978-12</strain>
    </source>
</reference>
<feature type="compositionally biased region" description="Acidic residues" evidence="14">
    <location>
        <begin position="648"/>
        <end position="657"/>
    </location>
</feature>
<keyword evidence="11 13" id="KW-0456">Lyase</keyword>
<evidence type="ECO:0000256" key="13">
    <source>
        <dbReference type="RuleBase" id="RU000605"/>
    </source>
</evidence>
<evidence type="ECO:0000256" key="14">
    <source>
        <dbReference type="SAM" id="MobiDB-lite"/>
    </source>
</evidence>
<dbReference type="PANTHER" id="PTHR21085:SF0">
    <property type="entry name" value="CHORISMATE SYNTHASE"/>
    <property type="match status" value="1"/>
</dbReference>
<proteinExistence type="inferred from homology"/>
<feature type="region of interest" description="Disordered" evidence="14">
    <location>
        <begin position="1574"/>
        <end position="1598"/>
    </location>
</feature>
<dbReference type="Pfam" id="PF01264">
    <property type="entry name" value="Chorismate_synt"/>
    <property type="match status" value="1"/>
</dbReference>
<evidence type="ECO:0000256" key="9">
    <source>
        <dbReference type="ARBA" id="ARBA00023141"/>
    </source>
</evidence>
<dbReference type="InterPro" id="IPR003165">
    <property type="entry name" value="Piwi"/>
</dbReference>
<keyword evidence="6 13" id="KW-0028">Amino-acid biosynthesis</keyword>